<gene>
    <name evidence="2" type="ORF">ACFSR6_19690</name>
</gene>
<keyword evidence="3" id="KW-1185">Reference proteome</keyword>
<evidence type="ECO:0000313" key="2">
    <source>
        <dbReference type="EMBL" id="MFD2584727.1"/>
    </source>
</evidence>
<proteinExistence type="predicted"/>
<comment type="caution">
    <text evidence="2">The sequence shown here is derived from an EMBL/GenBank/DDBJ whole genome shotgun (WGS) entry which is preliminary data.</text>
</comment>
<dbReference type="Gene3D" id="3.20.20.370">
    <property type="entry name" value="Glycoside hydrolase/deacetylase"/>
    <property type="match status" value="1"/>
</dbReference>
<sequence length="338" mass="38019">MKSILFTLSLLLSQFSFAQNFDDIKKYKVNYALARISNKTPIKNISLNPNNIEGIDAFLAIRSFTSSNQKYILLVNPNSLETKIDLANKYALSSLQFQNVLAIFKNTAYIKAIEAAAAKDLQLQNAGIDHAIPNEKGITLTIDLCPSHKALDRIIFQSVFDEFKKIEQPSPLAVSVSGKWMLKHHDDLNWLKSLVEKKELDITWVNHTYNHEVNKLPLAENFLLAPGTNLDVEVLENEKLMLKNGLTPSVFFRFPGLVSDKAIVEKIEAYGLIPIGSDAWLAKGQQPNAGSIVLIHGNGNEEIGVKDFIQLLKTKQADVKNKQWLLFDLRQGLEKEFE</sequence>
<dbReference type="Proteomes" id="UP001597461">
    <property type="component" value="Unassembled WGS sequence"/>
</dbReference>
<dbReference type="EMBL" id="JBHULL010000041">
    <property type="protein sequence ID" value="MFD2584727.1"/>
    <property type="molecule type" value="Genomic_DNA"/>
</dbReference>
<dbReference type="InterPro" id="IPR011330">
    <property type="entry name" value="Glyco_hydro/deAcase_b/a-brl"/>
</dbReference>
<dbReference type="SUPFAM" id="SSF88713">
    <property type="entry name" value="Glycoside hydrolase/deacetylase"/>
    <property type="match status" value="1"/>
</dbReference>
<dbReference type="RefSeq" id="WP_379082079.1">
    <property type="nucleotide sequence ID" value="NZ_JBHULL010000041.1"/>
</dbReference>
<name>A0ABW5MN46_9SPHI</name>
<evidence type="ECO:0000256" key="1">
    <source>
        <dbReference type="SAM" id="SignalP"/>
    </source>
</evidence>
<protein>
    <submittedName>
        <fullName evidence="2">Polysaccharide deacetylase</fullName>
    </submittedName>
</protein>
<feature type="signal peptide" evidence="1">
    <location>
        <begin position="1"/>
        <end position="18"/>
    </location>
</feature>
<keyword evidence="1" id="KW-0732">Signal</keyword>
<evidence type="ECO:0000313" key="3">
    <source>
        <dbReference type="Proteomes" id="UP001597461"/>
    </source>
</evidence>
<organism evidence="2 3">
    <name type="scientific">Pedobacter vanadiisoli</name>
    <dbReference type="NCBI Taxonomy" id="1761975"/>
    <lineage>
        <taxon>Bacteria</taxon>
        <taxon>Pseudomonadati</taxon>
        <taxon>Bacteroidota</taxon>
        <taxon>Sphingobacteriia</taxon>
        <taxon>Sphingobacteriales</taxon>
        <taxon>Sphingobacteriaceae</taxon>
        <taxon>Pedobacter</taxon>
    </lineage>
</organism>
<accession>A0ABW5MN46</accession>
<reference evidence="3" key="1">
    <citation type="journal article" date="2019" name="Int. J. Syst. Evol. Microbiol.">
        <title>The Global Catalogue of Microorganisms (GCM) 10K type strain sequencing project: providing services to taxonomists for standard genome sequencing and annotation.</title>
        <authorList>
            <consortium name="The Broad Institute Genomics Platform"/>
            <consortium name="The Broad Institute Genome Sequencing Center for Infectious Disease"/>
            <person name="Wu L."/>
            <person name="Ma J."/>
        </authorList>
    </citation>
    <scope>NUCLEOTIDE SEQUENCE [LARGE SCALE GENOMIC DNA]</scope>
    <source>
        <strain evidence="3">KCTC 42866</strain>
    </source>
</reference>
<feature type="chain" id="PRO_5047070076" evidence="1">
    <location>
        <begin position="19"/>
        <end position="338"/>
    </location>
</feature>
<dbReference type="CDD" id="cd10963">
    <property type="entry name" value="CE4_RC0012_like"/>
    <property type="match status" value="1"/>
</dbReference>